<feature type="domain" description="Archaeal Type IV pilin N-terminal" evidence="2">
    <location>
        <begin position="58"/>
        <end position="134"/>
    </location>
</feature>
<feature type="transmembrane region" description="Helical" evidence="1">
    <location>
        <begin position="54"/>
        <end position="82"/>
    </location>
</feature>
<keyword evidence="1" id="KW-1133">Transmembrane helix</keyword>
<dbReference type="InterPro" id="IPR012859">
    <property type="entry name" value="Pilin_N_archaeal"/>
</dbReference>
<dbReference type="AlphaFoldDB" id="A0A2R4WZG1"/>
<sequence length="178" mass="18599">MHDRLGADLHGRPVGLISTRCHRQGTDTLTIDRLRGVVMALRDRWSNRSTAGKVLIAVAGVALVVALLVGVVFAAVVGSFVFSMDSGSSATGGASVGPAASVSISVTDGTATVTHRGGDALDADRTVVVIDGERTAWTDSGESITNGDEFTTTVDNPERIDVIYETVEGTRTLATWEL</sequence>
<protein>
    <recommendedName>
        <fullName evidence="2">Archaeal Type IV pilin N-terminal domain-containing protein</fullName>
    </recommendedName>
</protein>
<evidence type="ECO:0000259" key="2">
    <source>
        <dbReference type="Pfam" id="PF07790"/>
    </source>
</evidence>
<accession>A0A2R4WZG1</accession>
<evidence type="ECO:0000313" key="4">
    <source>
        <dbReference type="Proteomes" id="UP000244727"/>
    </source>
</evidence>
<keyword evidence="1" id="KW-0812">Transmembrane</keyword>
<keyword evidence="1" id="KW-0472">Membrane</keyword>
<evidence type="ECO:0000256" key="1">
    <source>
        <dbReference type="SAM" id="Phobius"/>
    </source>
</evidence>
<dbReference type="Proteomes" id="UP000244727">
    <property type="component" value="Chromosome"/>
</dbReference>
<reference evidence="3 4" key="1">
    <citation type="submission" date="2018-04" db="EMBL/GenBank/DDBJ databases">
        <title>Halococcoides cellulosivorans gen. nov., sp. nov., an extremely halophilic cellulose-utilizing haloarchaeon from hypersaline lakes.</title>
        <authorList>
            <person name="Sorokin D.Y."/>
            <person name="Toshchakov S.V."/>
            <person name="Samarov N.I."/>
            <person name="Korzhenkov A."/>
            <person name="Kublanov I.V."/>
        </authorList>
    </citation>
    <scope>NUCLEOTIDE SEQUENCE [LARGE SCALE GENOMIC DNA]</scope>
    <source>
        <strain evidence="3 4">HArcel1</strain>
    </source>
</reference>
<dbReference type="EMBL" id="CP028858">
    <property type="protein sequence ID" value="AWB26929.1"/>
    <property type="molecule type" value="Genomic_DNA"/>
</dbReference>
<organism evidence="3 4">
    <name type="scientific">Halococcoides cellulosivorans</name>
    <dbReference type="NCBI Taxonomy" id="1679096"/>
    <lineage>
        <taxon>Archaea</taxon>
        <taxon>Methanobacteriati</taxon>
        <taxon>Methanobacteriota</taxon>
        <taxon>Stenosarchaea group</taxon>
        <taxon>Halobacteria</taxon>
        <taxon>Halobacteriales</taxon>
        <taxon>Haloarculaceae</taxon>
        <taxon>Halococcoides</taxon>
    </lineage>
</organism>
<proteinExistence type="predicted"/>
<gene>
    <name evidence="3" type="ORF">HARCEL1_03985</name>
</gene>
<keyword evidence="4" id="KW-1185">Reference proteome</keyword>
<dbReference type="KEGG" id="harc:HARCEL1_03985"/>
<evidence type="ECO:0000313" key="3">
    <source>
        <dbReference type="EMBL" id="AWB26929.1"/>
    </source>
</evidence>
<dbReference type="Pfam" id="PF07790">
    <property type="entry name" value="Pilin_N"/>
    <property type="match status" value="1"/>
</dbReference>
<name>A0A2R4WZG1_9EURY</name>